<evidence type="ECO:0000256" key="3">
    <source>
        <dbReference type="ARBA" id="ARBA00022448"/>
    </source>
</evidence>
<dbReference type="OrthoDB" id="6132759at2759"/>
<feature type="transmembrane region" description="Helical" evidence="23">
    <location>
        <begin position="640"/>
        <end position="659"/>
    </location>
</feature>
<evidence type="ECO:0000256" key="5">
    <source>
        <dbReference type="ARBA" id="ARBA00022597"/>
    </source>
</evidence>
<evidence type="ECO:0000256" key="10">
    <source>
        <dbReference type="ARBA" id="ARBA00023053"/>
    </source>
</evidence>
<feature type="transmembrane region" description="Helical" evidence="23">
    <location>
        <begin position="744"/>
        <end position="765"/>
    </location>
</feature>
<keyword evidence="9 23" id="KW-1133">Transmembrane helix</keyword>
<evidence type="ECO:0000313" key="25">
    <source>
        <dbReference type="Proteomes" id="UP000700334"/>
    </source>
</evidence>
<dbReference type="Pfam" id="PF00474">
    <property type="entry name" value="SSF"/>
    <property type="match status" value="1"/>
</dbReference>
<comment type="function">
    <text evidence="21">Involved in the sodium-dependent cotransport of myo-inositol (MI) with a Na(+):MI stoichiometry of 2:1. Exclusively responsible for apical MI transport and absorption in intestine. Can also transport D-chiro-inositol (DCI) but not L-fucose. Exhibits stereospecific cotransport of both D-glucose and D-xylose. May induce apoptosis through the TNF-alpha, PDCD1 pathway. May play a role in the regulation of MI concentration in serum, involving reabsorption in at least the proximal tubule of the kidney.</text>
</comment>
<evidence type="ECO:0000313" key="24">
    <source>
        <dbReference type="EMBL" id="KAG8513526.1"/>
    </source>
</evidence>
<evidence type="ECO:0000256" key="11">
    <source>
        <dbReference type="ARBA" id="ARBA00023065"/>
    </source>
</evidence>
<evidence type="ECO:0000256" key="6">
    <source>
        <dbReference type="ARBA" id="ARBA00022692"/>
    </source>
</evidence>
<keyword evidence="7" id="KW-0053">Apoptosis</keyword>
<evidence type="ECO:0000256" key="14">
    <source>
        <dbReference type="ARBA" id="ARBA00036654"/>
    </source>
</evidence>
<dbReference type="GO" id="GO:0005412">
    <property type="term" value="F:D-glucose:sodium symporter activity"/>
    <property type="evidence" value="ECO:0007669"/>
    <property type="project" value="TreeGrafter"/>
</dbReference>
<feature type="transmembrane region" description="Helical" evidence="23">
    <location>
        <begin position="299"/>
        <end position="318"/>
    </location>
</feature>
<feature type="transmembrane region" description="Helical" evidence="23">
    <location>
        <begin position="870"/>
        <end position="889"/>
    </location>
</feature>
<gene>
    <name evidence="24" type="ORF">J0S82_012839</name>
</gene>
<dbReference type="Proteomes" id="UP000700334">
    <property type="component" value="Unassembled WGS sequence"/>
</dbReference>
<comment type="catalytic activity">
    <reaction evidence="17">
        <text>D-xylose(out) + 2 Na(+)(out) = D-xylose(in) + 2 Na(+)(in)</text>
        <dbReference type="Rhea" id="RHEA:73367"/>
        <dbReference type="ChEBI" id="CHEBI:29101"/>
        <dbReference type="ChEBI" id="CHEBI:53455"/>
    </reaction>
</comment>
<keyword evidence="12 23" id="KW-0472">Membrane</keyword>
<feature type="transmembrane region" description="Helical" evidence="23">
    <location>
        <begin position="702"/>
        <end position="724"/>
    </location>
</feature>
<feature type="compositionally biased region" description="Polar residues" evidence="22">
    <location>
        <begin position="169"/>
        <end position="185"/>
    </location>
</feature>
<feature type="transmembrane region" description="Helical" evidence="23">
    <location>
        <begin position="405"/>
        <end position="425"/>
    </location>
</feature>
<keyword evidence="6 23" id="KW-0812">Transmembrane</keyword>
<feature type="region of interest" description="Disordered" evidence="22">
    <location>
        <begin position="149"/>
        <end position="194"/>
    </location>
</feature>
<evidence type="ECO:0000256" key="22">
    <source>
        <dbReference type="SAM" id="MobiDB-lite"/>
    </source>
</evidence>
<dbReference type="AlphaFoldDB" id="A0A8J6A650"/>
<evidence type="ECO:0000256" key="8">
    <source>
        <dbReference type="ARBA" id="ARBA00022847"/>
    </source>
</evidence>
<comment type="caution">
    <text evidence="24">The sequence shown here is derived from an EMBL/GenBank/DDBJ whole genome shotgun (WGS) entry which is preliminary data.</text>
</comment>
<feature type="transmembrane region" description="Helical" evidence="23">
    <location>
        <begin position="599"/>
        <end position="619"/>
    </location>
</feature>
<dbReference type="GO" id="GO:0016324">
    <property type="term" value="C:apical plasma membrane"/>
    <property type="evidence" value="ECO:0007669"/>
    <property type="project" value="UniProtKB-SubCell"/>
</dbReference>
<dbReference type="NCBIfam" id="TIGR00813">
    <property type="entry name" value="sss"/>
    <property type="match status" value="2"/>
</dbReference>
<evidence type="ECO:0000256" key="17">
    <source>
        <dbReference type="ARBA" id="ARBA00036976"/>
    </source>
</evidence>
<dbReference type="InterPro" id="IPR001734">
    <property type="entry name" value="Na/solute_symporter"/>
</dbReference>
<dbReference type="PANTHER" id="PTHR11819">
    <property type="entry name" value="SOLUTE CARRIER FAMILY 5"/>
    <property type="match status" value="1"/>
</dbReference>
<feature type="transmembrane region" description="Helical" evidence="23">
    <location>
        <begin position="536"/>
        <end position="557"/>
    </location>
</feature>
<feature type="region of interest" description="Disordered" evidence="22">
    <location>
        <begin position="809"/>
        <end position="828"/>
    </location>
</feature>
<comment type="catalytic activity">
    <reaction evidence="16">
        <text>1D-chiro-inositol(out) + 2 Na(+)(out) = 1D-chiro-inositol(in) + 2 Na(+)(in)</text>
        <dbReference type="Rhea" id="RHEA:73315"/>
        <dbReference type="ChEBI" id="CHEBI:27372"/>
        <dbReference type="ChEBI" id="CHEBI:29101"/>
    </reaction>
</comment>
<feature type="transmembrane region" description="Helical" evidence="23">
    <location>
        <begin position="203"/>
        <end position="221"/>
    </location>
</feature>
<evidence type="ECO:0000256" key="23">
    <source>
        <dbReference type="SAM" id="Phobius"/>
    </source>
</evidence>
<dbReference type="InterPro" id="IPR038377">
    <property type="entry name" value="Na/Glc_symporter_sf"/>
</dbReference>
<keyword evidence="8" id="KW-0769">Symport</keyword>
<proteinExistence type="inferred from homology"/>
<feature type="transmembrane region" description="Helical" evidence="23">
    <location>
        <begin position="671"/>
        <end position="695"/>
    </location>
</feature>
<feature type="region of interest" description="Disordered" evidence="22">
    <location>
        <begin position="1"/>
        <end position="26"/>
    </location>
</feature>
<evidence type="ECO:0000256" key="12">
    <source>
        <dbReference type="ARBA" id="ARBA00023136"/>
    </source>
</evidence>
<dbReference type="Gene3D" id="1.20.1730.10">
    <property type="entry name" value="Sodium/glucose cotransporter"/>
    <property type="match status" value="1"/>
</dbReference>
<protein>
    <recommendedName>
        <fullName evidence="18">Sodium/myo-inositol cotransporter 2</fullName>
    </recommendedName>
    <alternativeName>
        <fullName evidence="20">Sodium/myo-inositol transporter 2</fullName>
    </alternativeName>
    <alternativeName>
        <fullName evidence="19">Solute carrier family 5 member 11</fullName>
    </alternativeName>
</protein>
<feature type="transmembrane region" description="Helical" evidence="23">
    <location>
        <begin position="373"/>
        <end position="398"/>
    </location>
</feature>
<comment type="catalytic activity">
    <reaction evidence="15">
        <text>D-glucose(out) + 2 Na(+)(out) = D-glucose(in) + 2 Na(+)(in)</text>
        <dbReference type="Rhea" id="RHEA:70495"/>
        <dbReference type="ChEBI" id="CHEBI:4167"/>
        <dbReference type="ChEBI" id="CHEBI:29101"/>
    </reaction>
</comment>
<evidence type="ECO:0000256" key="15">
    <source>
        <dbReference type="ARBA" id="ARBA00036672"/>
    </source>
</evidence>
<evidence type="ECO:0000256" key="7">
    <source>
        <dbReference type="ARBA" id="ARBA00022703"/>
    </source>
</evidence>
<dbReference type="GO" id="GO:0006915">
    <property type="term" value="P:apoptotic process"/>
    <property type="evidence" value="ECO:0007669"/>
    <property type="project" value="UniProtKB-KW"/>
</dbReference>
<organism evidence="24 25">
    <name type="scientific">Galemys pyrenaicus</name>
    <name type="common">Iberian desman</name>
    <name type="synonym">Pyrenean desman</name>
    <dbReference type="NCBI Taxonomy" id="202257"/>
    <lineage>
        <taxon>Eukaryota</taxon>
        <taxon>Metazoa</taxon>
        <taxon>Chordata</taxon>
        <taxon>Craniata</taxon>
        <taxon>Vertebrata</taxon>
        <taxon>Euteleostomi</taxon>
        <taxon>Mammalia</taxon>
        <taxon>Eutheria</taxon>
        <taxon>Laurasiatheria</taxon>
        <taxon>Eulipotyphla</taxon>
        <taxon>Talpidae</taxon>
        <taxon>Galemys</taxon>
    </lineage>
</organism>
<reference evidence="24" key="1">
    <citation type="journal article" date="2021" name="Evol. Appl.">
        <title>The genome of the Pyrenean desman and the effects of bottlenecks and inbreeding on the genomic landscape of an endangered species.</title>
        <authorList>
            <person name="Escoda L."/>
            <person name="Castresana J."/>
        </authorList>
    </citation>
    <scope>NUCLEOTIDE SEQUENCE</scope>
    <source>
        <strain evidence="24">IBE-C5619</strain>
    </source>
</reference>
<keyword evidence="3" id="KW-0813">Transport</keyword>
<keyword evidence="5" id="KW-0762">Sugar transport</keyword>
<comment type="similarity">
    <text evidence="2">Belongs to the sodium:solute symporter (SSF) (TC 2.A.21) family.</text>
</comment>
<evidence type="ECO:0000256" key="2">
    <source>
        <dbReference type="ARBA" id="ARBA00006434"/>
    </source>
</evidence>
<evidence type="ECO:0000256" key="4">
    <source>
        <dbReference type="ARBA" id="ARBA00022475"/>
    </source>
</evidence>
<evidence type="ECO:0000256" key="13">
    <source>
        <dbReference type="ARBA" id="ARBA00023201"/>
    </source>
</evidence>
<name>A0A8J6A650_GALPY</name>
<keyword evidence="25" id="KW-1185">Reference proteome</keyword>
<keyword evidence="11" id="KW-0406">Ion transport</keyword>
<evidence type="ECO:0000256" key="20">
    <source>
        <dbReference type="ARBA" id="ARBA00043206"/>
    </source>
</evidence>
<evidence type="ECO:0000256" key="21">
    <source>
        <dbReference type="ARBA" id="ARBA00045715"/>
    </source>
</evidence>
<evidence type="ECO:0000256" key="16">
    <source>
        <dbReference type="ARBA" id="ARBA00036849"/>
    </source>
</evidence>
<feature type="transmembrane region" description="Helical" evidence="23">
    <location>
        <begin position="465"/>
        <end position="483"/>
    </location>
</feature>
<comment type="catalytic activity">
    <reaction evidence="14">
        <text>myo-inositol(out) + 2 Na(+)(out) = myo-inositol(in) + 2 Na(+)(in)</text>
        <dbReference type="Rhea" id="RHEA:72987"/>
        <dbReference type="ChEBI" id="CHEBI:17268"/>
        <dbReference type="ChEBI" id="CHEBI:29101"/>
    </reaction>
</comment>
<evidence type="ECO:0000256" key="19">
    <source>
        <dbReference type="ARBA" id="ARBA00042834"/>
    </source>
</evidence>
<dbReference type="PROSITE" id="PS50283">
    <property type="entry name" value="NA_SOLUT_SYMP_3"/>
    <property type="match status" value="1"/>
</dbReference>
<keyword evidence="4" id="KW-1003">Cell membrane</keyword>
<evidence type="ECO:0000256" key="9">
    <source>
        <dbReference type="ARBA" id="ARBA00022989"/>
    </source>
</evidence>
<sequence length="890" mass="98016">MGALARQLHRRRPPPPPEADSGRDPGLRAQQVPVICTDHELCPPGRAQRLSPPPPPALRNRLCRQETGQWKKTGGSMLSCVSSLPRRRLHAVVPADRRLHGQMTRDLRSVVLTSWFEPRGAKCCYGDEGELAVGKRGLQLDAELEMPSGRLGQQLRSGAHVPEDRERSFSTMESSPTGPTSLQPTPSDPLEAFPQRNLEPGDIAVLVLYFLFVLAVGLWVSQVGDGWKWVWWKELSVHREDQKRHSKRLFPSWRGHGVVASKLSLVGASLFASNVGSGHFVGLAGSGAAAGISAAAYEFNGLFFVLMLAWIFLPIYIAGQVTTMPEYLRKRFGGKRIPITLAVLYLFIYIFTKISVDMYAGAIFIQQSLHLDLYLAVIGLLAITAVYTIAGGLAAVIYTDALQTFIMLIGALSLMGYSFAAVGGFDGLQEKYFLAVARNRSENSSCGLPREDAFHMFRDPLTSDLPWPGILFGMSIPSLWYWCTDQTLVKEPCSFGVSEAEAVSDSNHFSLSQVIVQRTLAAKNLSHAKGGSLMSAYLKVLPLFMMVFPGMISRILFPDQVACAEPEVCQKVCGNPSGCSDIAYPKLVLELLPTGLRGLMMAVMVAALMSSLTSIFNSASTIFTMDLWTHIRPRASEKELLIVGRVFVLLLVLVSILWIPVVQASQGGQLFIYIQSISSYLQPPVAIVFIMGCFWRRTNEKGAFSGLIFGLLLGLVRLVLDFIYVQPLCDQTDERPAVVKVHYLYFSMILSSVTLIVVFTVSCLTEPPSEEMVSRLTWATRRDPAPPEAPLPPALSQNGPLEASSTDIQLDSVQESTSRPRSGDVTPKRSKLTRSILWLCGVESKEKEAPLSKVEPVRISLEENPLVKTFLDINLIICVSCAIFLWGYFA</sequence>
<keyword evidence="13" id="KW-0739">Sodium transport</keyword>
<dbReference type="PANTHER" id="PTHR11819:SF171">
    <property type="entry name" value="SODIUM_MYO-INOSITOL COTRANSPORTER 2"/>
    <property type="match status" value="1"/>
</dbReference>
<evidence type="ECO:0000256" key="1">
    <source>
        <dbReference type="ARBA" id="ARBA00004424"/>
    </source>
</evidence>
<accession>A0A8J6A650</accession>
<feature type="transmembrane region" description="Helical" evidence="23">
    <location>
        <begin position="339"/>
        <end position="361"/>
    </location>
</feature>
<evidence type="ECO:0000256" key="18">
    <source>
        <dbReference type="ARBA" id="ARBA00039861"/>
    </source>
</evidence>
<keyword evidence="10" id="KW-0915">Sodium</keyword>
<feature type="compositionally biased region" description="Polar residues" evidence="22">
    <location>
        <begin position="809"/>
        <end position="820"/>
    </location>
</feature>
<comment type="subcellular location">
    <subcellularLocation>
        <location evidence="1">Apical cell membrane</location>
        <topology evidence="1">Multi-pass membrane protein</topology>
    </subcellularLocation>
</comment>
<dbReference type="EMBL" id="JAGFMF010011768">
    <property type="protein sequence ID" value="KAG8513526.1"/>
    <property type="molecule type" value="Genomic_DNA"/>
</dbReference>